<dbReference type="HOGENOM" id="CLU_2354456_0_0_4"/>
<sequence>MSTLINTFRAGFTVDPEKLEREVGKTIARHELYDELDASDKAEARMFELLIEQDKDDVLKAIGRIVWDAFSRVVKREIDTMNEQIAADTVRDRAEV</sequence>
<proteinExistence type="predicted"/>
<gene>
    <name evidence="1" type="ORF">BCAM1050</name>
</gene>
<evidence type="ECO:0000313" key="2">
    <source>
        <dbReference type="Proteomes" id="UP000001035"/>
    </source>
</evidence>
<dbReference type="BioCyc" id="BCEN216591:G1G1V-5042-MONOMER"/>
<dbReference type="EMBL" id="AM747721">
    <property type="protein sequence ID" value="CAR54904.1"/>
    <property type="molecule type" value="Genomic_DNA"/>
</dbReference>
<dbReference type="KEGG" id="bcj:BCAM1050"/>
<keyword evidence="2" id="KW-1185">Reference proteome</keyword>
<dbReference type="Proteomes" id="UP000001035">
    <property type="component" value="Chromosome 2"/>
</dbReference>
<dbReference type="AlphaFoldDB" id="B4EFQ5"/>
<accession>B4EFQ5</accession>
<reference evidence="1 2" key="1">
    <citation type="journal article" date="2009" name="J. Bacteriol.">
        <title>The genome of Burkholderia cenocepacia J2315, an epidemic pathogen of cystic fibrosis patients.</title>
        <authorList>
            <person name="Holden M.T."/>
            <person name="Seth-Smith H.M."/>
            <person name="Crossman L.C."/>
            <person name="Sebaihia M."/>
            <person name="Bentley S.D."/>
            <person name="Cerdeno-Tarraga A.M."/>
            <person name="Thomson N.R."/>
            <person name="Bason N."/>
            <person name="Quail M.A."/>
            <person name="Sharp S."/>
            <person name="Cherevach I."/>
            <person name="Churcher C."/>
            <person name="Goodhead I."/>
            <person name="Hauser H."/>
            <person name="Holroyd N."/>
            <person name="Mungall K."/>
            <person name="Scott P."/>
            <person name="Walker D."/>
            <person name="White B."/>
            <person name="Rose H."/>
            <person name="Iversen P."/>
            <person name="Mil-Homens D."/>
            <person name="Rocha E.P."/>
            <person name="Fialho A.M."/>
            <person name="Baldwin A."/>
            <person name="Dowson C."/>
            <person name="Barrell B.G."/>
            <person name="Govan J.R."/>
            <person name="Vandamme P."/>
            <person name="Hart C.A."/>
            <person name="Mahenthiralingam E."/>
            <person name="Parkhill J."/>
        </authorList>
    </citation>
    <scope>NUCLEOTIDE SEQUENCE [LARGE SCALE GENOMIC DNA]</scope>
    <source>
        <strain evidence="2">ATCC BAA-245 / DSM 16553 / LMG 16656 / NCTC 13227 / J2315 / CF5610</strain>
    </source>
</reference>
<dbReference type="RefSeq" id="WP_006492886.1">
    <property type="nucleotide sequence ID" value="NC_011001.1"/>
</dbReference>
<evidence type="ECO:0000313" key="1">
    <source>
        <dbReference type="EMBL" id="CAR54904.1"/>
    </source>
</evidence>
<organism evidence="1 2">
    <name type="scientific">Burkholderia cenocepacia (strain ATCC BAA-245 / DSM 16553 / LMG 16656 / NCTC 13227 / J2315 / CF5610)</name>
    <name type="common">Burkholderia cepacia (strain J2315)</name>
    <dbReference type="NCBI Taxonomy" id="216591"/>
    <lineage>
        <taxon>Bacteria</taxon>
        <taxon>Pseudomonadati</taxon>
        <taxon>Pseudomonadota</taxon>
        <taxon>Betaproteobacteria</taxon>
        <taxon>Burkholderiales</taxon>
        <taxon>Burkholderiaceae</taxon>
        <taxon>Burkholderia</taxon>
        <taxon>Burkholderia cepacia complex</taxon>
    </lineage>
</organism>
<name>B4EFQ5_BURCJ</name>
<protein>
    <submittedName>
        <fullName evidence="1">Hypothetical phage protein</fullName>
    </submittedName>
</protein>